<sequence>RKGNAAFIARNGCLLLSVAQSEQKDVASWLQGRLREPLAGQHLGQQGRDELPPPVEGASTVKDDLSGKECSSCSAVIQCREGLETPPPLTSMSASAAFDAANDRVGKHPPDKDESFAEAASHDGHQEEASGKDESASDSEDDTNSGVYCGEYDRNGLPHGQGTKDYSNGDKFVGIWHHGRRKSGTLHYNDGNLGRKFVGDFDLNEDRVKGKVVFPSGSVFEGEFAEDRIVFGKFKYVDKSGGEEFYQGSFKGGHRNGHGTYIFENGSV</sequence>
<dbReference type="OrthoDB" id="423343at2759"/>
<dbReference type="SUPFAM" id="SSF82185">
    <property type="entry name" value="Histone H3 K4-specific methyltransferase SET7/9 N-terminal domain"/>
    <property type="match status" value="1"/>
</dbReference>
<evidence type="ECO:0000313" key="4">
    <source>
        <dbReference type="Proteomes" id="UP000266841"/>
    </source>
</evidence>
<feature type="region of interest" description="Disordered" evidence="2">
    <location>
        <begin position="102"/>
        <end position="149"/>
    </location>
</feature>
<protein>
    <recommendedName>
        <fullName evidence="5">MORN repeat-containing protein 5</fullName>
    </recommendedName>
</protein>
<evidence type="ECO:0000256" key="1">
    <source>
        <dbReference type="ARBA" id="ARBA00022737"/>
    </source>
</evidence>
<dbReference type="EMBL" id="AGNL01012078">
    <property type="protein sequence ID" value="EJK68096.1"/>
    <property type="molecule type" value="Genomic_DNA"/>
</dbReference>
<dbReference type="PANTHER" id="PTHR43215">
    <property type="entry name" value="RADIAL SPOKE HEAD 1 HOMOLOG"/>
    <property type="match status" value="1"/>
</dbReference>
<accession>K0T413</accession>
<proteinExistence type="predicted"/>
<feature type="compositionally biased region" description="Basic and acidic residues" evidence="2">
    <location>
        <begin position="102"/>
        <end position="135"/>
    </location>
</feature>
<dbReference type="AlphaFoldDB" id="K0T413"/>
<reference evidence="3 4" key="1">
    <citation type="journal article" date="2012" name="Genome Biol.">
        <title>Genome and low-iron response of an oceanic diatom adapted to chronic iron limitation.</title>
        <authorList>
            <person name="Lommer M."/>
            <person name="Specht M."/>
            <person name="Roy A.S."/>
            <person name="Kraemer L."/>
            <person name="Andreson R."/>
            <person name="Gutowska M.A."/>
            <person name="Wolf J."/>
            <person name="Bergner S.V."/>
            <person name="Schilhabel M.B."/>
            <person name="Klostermeier U.C."/>
            <person name="Beiko R.G."/>
            <person name="Rosenstiel P."/>
            <person name="Hippler M."/>
            <person name="Laroche J."/>
        </authorList>
    </citation>
    <scope>NUCLEOTIDE SEQUENCE [LARGE SCALE GENOMIC DNA]</scope>
    <source>
        <strain evidence="3 4">CCMP1005</strain>
    </source>
</reference>
<comment type="caution">
    <text evidence="3">The sequence shown here is derived from an EMBL/GenBank/DDBJ whole genome shotgun (WGS) entry which is preliminary data.</text>
</comment>
<name>K0T413_THAOC</name>
<evidence type="ECO:0000256" key="2">
    <source>
        <dbReference type="SAM" id="MobiDB-lite"/>
    </source>
</evidence>
<keyword evidence="4" id="KW-1185">Reference proteome</keyword>
<feature type="region of interest" description="Disordered" evidence="2">
    <location>
        <begin position="38"/>
        <end position="67"/>
    </location>
</feature>
<dbReference type="PANTHER" id="PTHR43215:SF14">
    <property type="entry name" value="RADIAL SPOKE HEAD 1 HOMOLOG"/>
    <property type="match status" value="1"/>
</dbReference>
<dbReference type="InterPro" id="IPR003409">
    <property type="entry name" value="MORN"/>
</dbReference>
<dbReference type="SMART" id="SM00698">
    <property type="entry name" value="MORN"/>
    <property type="match status" value="2"/>
</dbReference>
<feature type="non-terminal residue" evidence="3">
    <location>
        <position position="1"/>
    </location>
</feature>
<evidence type="ECO:0008006" key="5">
    <source>
        <dbReference type="Google" id="ProtNLM"/>
    </source>
</evidence>
<organism evidence="3 4">
    <name type="scientific">Thalassiosira oceanica</name>
    <name type="common">Marine diatom</name>
    <dbReference type="NCBI Taxonomy" id="159749"/>
    <lineage>
        <taxon>Eukaryota</taxon>
        <taxon>Sar</taxon>
        <taxon>Stramenopiles</taxon>
        <taxon>Ochrophyta</taxon>
        <taxon>Bacillariophyta</taxon>
        <taxon>Coscinodiscophyceae</taxon>
        <taxon>Thalassiosirophycidae</taxon>
        <taxon>Thalassiosirales</taxon>
        <taxon>Thalassiosiraceae</taxon>
        <taxon>Thalassiosira</taxon>
    </lineage>
</organism>
<gene>
    <name evidence="3" type="ORF">THAOC_10763</name>
</gene>
<dbReference type="Proteomes" id="UP000266841">
    <property type="component" value="Unassembled WGS sequence"/>
</dbReference>
<evidence type="ECO:0000313" key="3">
    <source>
        <dbReference type="EMBL" id="EJK68096.1"/>
    </source>
</evidence>
<dbReference type="Pfam" id="PF02493">
    <property type="entry name" value="MORN"/>
    <property type="match status" value="2"/>
</dbReference>
<keyword evidence="1" id="KW-0677">Repeat</keyword>